<evidence type="ECO:0000313" key="8">
    <source>
        <dbReference type="Proteomes" id="UP000509441"/>
    </source>
</evidence>
<dbReference type="InterPro" id="IPR012327">
    <property type="entry name" value="MeTrfase_D12"/>
</dbReference>
<dbReference type="Gene3D" id="3.40.50.150">
    <property type="entry name" value="Vaccinia Virus protein VP39"/>
    <property type="match status" value="1"/>
</dbReference>
<reference evidence="7 8" key="1">
    <citation type="submission" date="2018-02" db="EMBL/GenBank/DDBJ databases">
        <title>Complete genome of Nitrosopumilus oxyclinae HCE1.</title>
        <authorList>
            <person name="Qin W."/>
            <person name="Zheng Y."/>
            <person name="Stahl D.A."/>
        </authorList>
    </citation>
    <scope>NUCLEOTIDE SEQUENCE [LARGE SCALE GENOMIC DNA]</scope>
    <source>
        <strain evidence="7 8">HCE1</strain>
    </source>
</reference>
<dbReference type="Gene3D" id="1.10.1020.10">
    <property type="entry name" value="Adenine-specific Methyltransferase, Domain 2"/>
    <property type="match status" value="1"/>
</dbReference>
<dbReference type="AlphaFoldDB" id="A0A7D5R9Z4"/>
<proteinExistence type="inferred from homology"/>
<dbReference type="GO" id="GO:0043565">
    <property type="term" value="F:sequence-specific DNA binding"/>
    <property type="evidence" value="ECO:0007669"/>
    <property type="project" value="TreeGrafter"/>
</dbReference>
<dbReference type="InterPro" id="IPR029063">
    <property type="entry name" value="SAM-dependent_MTases_sf"/>
</dbReference>
<dbReference type="EMBL" id="CP026994">
    <property type="protein sequence ID" value="QLH05622.1"/>
    <property type="molecule type" value="Genomic_DNA"/>
</dbReference>
<sequence>MKQEYSQISTVTPKPFVKWAGGKRQLIPILNENLPKTFGTYYEPFLGGGALLFHILTERNAQKCSISDLNSDLVLTYTAIRNRIDELISSLKNHEKNYQKDSKTYYYSVRESNPRSEIEKTSRLLFLNRTCFNGLYRVNSKGKFNVPLGSYTNPNIVNEENLRSVSAILQSSKVAIKCRDFESVLRDAKKGDLVYFDPPYQPVSETANFTSYTNKSFTYEDLNRLAELCMKLDSKGCKVLLSNSDSKEVAEIFSNKSWKINKIRANRSINSNSKKRTGHFELLIKNY</sequence>
<dbReference type="GO" id="GO:0009307">
    <property type="term" value="P:DNA restriction-modification system"/>
    <property type="evidence" value="ECO:0007669"/>
    <property type="project" value="InterPro"/>
</dbReference>
<dbReference type="GO" id="GO:1904047">
    <property type="term" value="F:S-adenosyl-L-methionine binding"/>
    <property type="evidence" value="ECO:0007669"/>
    <property type="project" value="TreeGrafter"/>
</dbReference>
<dbReference type="RefSeq" id="WP_179363642.1">
    <property type="nucleotide sequence ID" value="NZ_CP026994.1"/>
</dbReference>
<dbReference type="PANTHER" id="PTHR30481:SF3">
    <property type="entry name" value="DNA ADENINE METHYLASE"/>
    <property type="match status" value="1"/>
</dbReference>
<dbReference type="InterPro" id="IPR023095">
    <property type="entry name" value="Ade_MeTrfase_dom_2"/>
</dbReference>
<dbReference type="PRINTS" id="PR00505">
    <property type="entry name" value="D12N6MTFRASE"/>
</dbReference>
<evidence type="ECO:0000256" key="2">
    <source>
        <dbReference type="ARBA" id="ARBA00011900"/>
    </source>
</evidence>
<dbReference type="EC" id="2.1.1.72" evidence="2"/>
<protein>
    <recommendedName>
        <fullName evidence="2">site-specific DNA-methyltransferase (adenine-specific)</fullName>
        <ecNumber evidence="2">2.1.1.72</ecNumber>
    </recommendedName>
</protein>
<dbReference type="PIRSF" id="PIRSF000398">
    <property type="entry name" value="M_m6A_EcoRV"/>
    <property type="match status" value="1"/>
</dbReference>
<dbReference type="GeneID" id="56061877"/>
<dbReference type="GO" id="GO:0032259">
    <property type="term" value="P:methylation"/>
    <property type="evidence" value="ECO:0007669"/>
    <property type="project" value="UniProtKB-KW"/>
</dbReference>
<evidence type="ECO:0000256" key="1">
    <source>
        <dbReference type="ARBA" id="ARBA00006594"/>
    </source>
</evidence>
<name>A0A7D5R9Z4_9ARCH</name>
<comment type="catalytic activity">
    <reaction evidence="6">
        <text>a 2'-deoxyadenosine in DNA + S-adenosyl-L-methionine = an N(6)-methyl-2'-deoxyadenosine in DNA + S-adenosyl-L-homocysteine + H(+)</text>
        <dbReference type="Rhea" id="RHEA:15197"/>
        <dbReference type="Rhea" id="RHEA-COMP:12418"/>
        <dbReference type="Rhea" id="RHEA-COMP:12419"/>
        <dbReference type="ChEBI" id="CHEBI:15378"/>
        <dbReference type="ChEBI" id="CHEBI:57856"/>
        <dbReference type="ChEBI" id="CHEBI:59789"/>
        <dbReference type="ChEBI" id="CHEBI:90615"/>
        <dbReference type="ChEBI" id="CHEBI:90616"/>
        <dbReference type="EC" id="2.1.1.72"/>
    </reaction>
</comment>
<keyword evidence="8" id="KW-1185">Reference proteome</keyword>
<comment type="similarity">
    <text evidence="1">Belongs to the N(4)/N(6)-methyltransferase family.</text>
</comment>
<dbReference type="Pfam" id="PF02086">
    <property type="entry name" value="MethyltransfD12"/>
    <property type="match status" value="1"/>
</dbReference>
<dbReference type="InterPro" id="IPR012263">
    <property type="entry name" value="M_m6A_EcoRV"/>
</dbReference>
<dbReference type="KEGG" id="nox:C5F49_07750"/>
<gene>
    <name evidence="7" type="ORF">C5F49_07750</name>
</gene>
<evidence type="ECO:0000256" key="3">
    <source>
        <dbReference type="ARBA" id="ARBA00022603"/>
    </source>
</evidence>
<evidence type="ECO:0000256" key="5">
    <source>
        <dbReference type="ARBA" id="ARBA00022691"/>
    </source>
</evidence>
<evidence type="ECO:0000313" key="7">
    <source>
        <dbReference type="EMBL" id="QLH05622.1"/>
    </source>
</evidence>
<dbReference type="PANTHER" id="PTHR30481">
    <property type="entry name" value="DNA ADENINE METHYLASE"/>
    <property type="match status" value="1"/>
</dbReference>
<accession>A0A7D5R9Z4</accession>
<dbReference type="GO" id="GO:0009007">
    <property type="term" value="F:site-specific DNA-methyltransferase (adenine-specific) activity"/>
    <property type="evidence" value="ECO:0007669"/>
    <property type="project" value="UniProtKB-EC"/>
</dbReference>
<keyword evidence="3 7" id="KW-0489">Methyltransferase</keyword>
<evidence type="ECO:0000256" key="6">
    <source>
        <dbReference type="ARBA" id="ARBA00047942"/>
    </source>
</evidence>
<dbReference type="PROSITE" id="PS00092">
    <property type="entry name" value="N6_MTASE"/>
    <property type="match status" value="1"/>
</dbReference>
<organism evidence="7 8">
    <name type="scientific">Nitrosopumilus oxyclinae</name>
    <dbReference type="NCBI Taxonomy" id="1959104"/>
    <lineage>
        <taxon>Archaea</taxon>
        <taxon>Nitrososphaerota</taxon>
        <taxon>Nitrososphaeria</taxon>
        <taxon>Nitrosopumilales</taxon>
        <taxon>Nitrosopumilaceae</taxon>
        <taxon>Nitrosopumilus</taxon>
    </lineage>
</organism>
<evidence type="ECO:0000256" key="4">
    <source>
        <dbReference type="ARBA" id="ARBA00022679"/>
    </source>
</evidence>
<dbReference type="InterPro" id="IPR002052">
    <property type="entry name" value="DNA_methylase_N6_adenine_CS"/>
</dbReference>
<dbReference type="SUPFAM" id="SSF53335">
    <property type="entry name" value="S-adenosyl-L-methionine-dependent methyltransferases"/>
    <property type="match status" value="1"/>
</dbReference>
<keyword evidence="4 7" id="KW-0808">Transferase</keyword>
<dbReference type="GO" id="GO:0006298">
    <property type="term" value="P:mismatch repair"/>
    <property type="evidence" value="ECO:0007669"/>
    <property type="project" value="TreeGrafter"/>
</dbReference>
<keyword evidence="5" id="KW-0949">S-adenosyl-L-methionine</keyword>
<dbReference type="FunFam" id="1.10.1020.10:FF:000003">
    <property type="entry name" value="Site-specific DNA-methyltransferase (adenine-specific)"/>
    <property type="match status" value="1"/>
</dbReference>
<dbReference type="Proteomes" id="UP000509441">
    <property type="component" value="Chromosome"/>
</dbReference>
<dbReference type="NCBIfam" id="TIGR00571">
    <property type="entry name" value="dam"/>
    <property type="match status" value="1"/>
</dbReference>
<dbReference type="OrthoDB" id="372040at2157"/>